<dbReference type="PANTHER" id="PTHR30385">
    <property type="entry name" value="SIGMA FACTOR F FLAGELLAR"/>
    <property type="match status" value="1"/>
</dbReference>
<dbReference type="InterPro" id="IPR013324">
    <property type="entry name" value="RNA_pol_sigma_r3/r4-like"/>
</dbReference>
<dbReference type="AlphaFoldDB" id="A0A1C6S800"/>
<dbReference type="CDD" id="cd07043">
    <property type="entry name" value="STAS_anti-anti-sigma_factors"/>
    <property type="match status" value="1"/>
</dbReference>
<dbReference type="CDD" id="cd06171">
    <property type="entry name" value="Sigma70_r4"/>
    <property type="match status" value="1"/>
</dbReference>
<evidence type="ECO:0000256" key="4">
    <source>
        <dbReference type="ARBA" id="ARBA00023163"/>
    </source>
</evidence>
<dbReference type="STRING" id="145857.GA0070616_3137"/>
<gene>
    <name evidence="10" type="ORF">GA0070616_3137</name>
</gene>
<dbReference type="InterPro" id="IPR014284">
    <property type="entry name" value="RNA_pol_sigma-70_dom"/>
</dbReference>
<feature type="region of interest" description="Disordered" evidence="5">
    <location>
        <begin position="394"/>
        <end position="419"/>
    </location>
</feature>
<dbReference type="Gene3D" id="3.30.750.24">
    <property type="entry name" value="STAS domain"/>
    <property type="match status" value="1"/>
</dbReference>
<dbReference type="GO" id="GO:0016987">
    <property type="term" value="F:sigma factor activity"/>
    <property type="evidence" value="ECO:0007669"/>
    <property type="project" value="UniProtKB-KW"/>
</dbReference>
<dbReference type="Gene3D" id="1.20.120.1810">
    <property type="match status" value="1"/>
</dbReference>
<organism evidence="10 11">
    <name type="scientific">Micromonospora nigra</name>
    <dbReference type="NCBI Taxonomy" id="145857"/>
    <lineage>
        <taxon>Bacteria</taxon>
        <taxon>Bacillati</taxon>
        <taxon>Actinomycetota</taxon>
        <taxon>Actinomycetes</taxon>
        <taxon>Micromonosporales</taxon>
        <taxon>Micromonosporaceae</taxon>
        <taxon>Micromonospora</taxon>
    </lineage>
</organism>
<dbReference type="NCBIfam" id="TIGR02980">
    <property type="entry name" value="SigBFG"/>
    <property type="match status" value="1"/>
</dbReference>
<name>A0A1C6S800_9ACTN</name>
<dbReference type="InterPro" id="IPR013325">
    <property type="entry name" value="RNA_pol_sigma_r2"/>
</dbReference>
<dbReference type="Pfam" id="PF04542">
    <property type="entry name" value="Sigma70_r2"/>
    <property type="match status" value="1"/>
</dbReference>
<feature type="domain" description="RNA polymerase sigma-70 region 2" evidence="8">
    <location>
        <begin position="50"/>
        <end position="117"/>
    </location>
</feature>
<evidence type="ECO:0000259" key="9">
    <source>
        <dbReference type="Pfam" id="PF04545"/>
    </source>
</evidence>
<keyword evidence="11" id="KW-1185">Reference proteome</keyword>
<dbReference type="InterPro" id="IPR007624">
    <property type="entry name" value="RNA_pol_sigma70_r3"/>
</dbReference>
<feature type="domain" description="STAS" evidence="6">
    <location>
        <begin position="309"/>
        <end position="390"/>
    </location>
</feature>
<proteinExistence type="predicted"/>
<sequence length="498" mass="54690">MSSIGAVRDTPTRVAGAERREQATVAAIRRLRDPRCPGGERDRLRHTVVRWNLPLARQLARRYQHRGEALDDLQQVAALALVKAVDGYDPDRGHTFTGYAVPTLLGELKRHFRDRVWSVHVPRRLQERCLEVTRARDDLTQRLHRRPSTTELAAALGISAAEVRATEGTRSAYRADSLNRPAGTDDDSCERQDLLGARDEALEAVCDRETLRAAVARLTPRARHVVSRYFYGHRTQGQIAVELGTSQMTVSRVLTRALATLRTMLSERAAEPLPTGSGHGNLRVRVYGAGRGHLIGAVGAVGAVGDVGDAAAAARLRQLLVDLARTRRPRTLTVDLRHTGRLPMAAVRALLDARRVCADVEARFCLVNVTPEVYDPLCRIGLDRLLDIRPATLPPAAGGTAAPAATADGRPTGGRPKGSVEAVRHLDVAAARRQRLAAPTRAPGVARQAFDVCRGRPSQYRPRDRSRAWRPANRSPRVVTTRHRMPGGRSPPGLPRRW</sequence>
<evidence type="ECO:0000256" key="5">
    <source>
        <dbReference type="SAM" id="MobiDB-lite"/>
    </source>
</evidence>
<dbReference type="InterPro" id="IPR002645">
    <property type="entry name" value="STAS_dom"/>
</dbReference>
<dbReference type="PANTHER" id="PTHR30385:SF4">
    <property type="entry name" value="RNA POLYMERASE SIGMA-E FACTOR"/>
    <property type="match status" value="1"/>
</dbReference>
<dbReference type="SUPFAM" id="SSF52091">
    <property type="entry name" value="SpoIIaa-like"/>
    <property type="match status" value="1"/>
</dbReference>
<evidence type="ECO:0000259" key="6">
    <source>
        <dbReference type="Pfam" id="PF01740"/>
    </source>
</evidence>
<dbReference type="Pfam" id="PF04539">
    <property type="entry name" value="Sigma70_r3"/>
    <property type="match status" value="1"/>
</dbReference>
<dbReference type="InterPro" id="IPR007630">
    <property type="entry name" value="RNA_pol_sigma70_r4"/>
</dbReference>
<accession>A0A1C6S800</accession>
<dbReference type="OrthoDB" id="9809557at2"/>
<dbReference type="NCBIfam" id="TIGR02937">
    <property type="entry name" value="sigma70-ECF"/>
    <property type="match status" value="1"/>
</dbReference>
<keyword evidence="4" id="KW-0804">Transcription</keyword>
<dbReference type="SUPFAM" id="SSF88946">
    <property type="entry name" value="Sigma2 domain of RNA polymerase sigma factors"/>
    <property type="match status" value="1"/>
</dbReference>
<evidence type="ECO:0000256" key="1">
    <source>
        <dbReference type="ARBA" id="ARBA00023015"/>
    </source>
</evidence>
<keyword evidence="1" id="KW-0805">Transcription regulation</keyword>
<dbReference type="Pfam" id="PF01740">
    <property type="entry name" value="STAS"/>
    <property type="match status" value="1"/>
</dbReference>
<dbReference type="InterPro" id="IPR036388">
    <property type="entry name" value="WH-like_DNA-bd_sf"/>
</dbReference>
<protein>
    <submittedName>
        <fullName evidence="10">RNA polymerase sigma-B factor</fullName>
    </submittedName>
</protein>
<dbReference type="GO" id="GO:0006352">
    <property type="term" value="P:DNA-templated transcription initiation"/>
    <property type="evidence" value="ECO:0007669"/>
    <property type="project" value="InterPro"/>
</dbReference>
<keyword evidence="2" id="KW-0731">Sigma factor</keyword>
<feature type="domain" description="RNA polymerase sigma-70 region 4" evidence="9">
    <location>
        <begin position="215"/>
        <end position="262"/>
    </location>
</feature>
<feature type="compositionally biased region" description="Low complexity" evidence="5">
    <location>
        <begin position="394"/>
        <end position="410"/>
    </location>
</feature>
<evidence type="ECO:0000256" key="3">
    <source>
        <dbReference type="ARBA" id="ARBA00023125"/>
    </source>
</evidence>
<evidence type="ECO:0000313" key="11">
    <source>
        <dbReference type="Proteomes" id="UP000199699"/>
    </source>
</evidence>
<reference evidence="10 11" key="1">
    <citation type="submission" date="2016-06" db="EMBL/GenBank/DDBJ databases">
        <authorList>
            <person name="Kjaerup R.B."/>
            <person name="Dalgaard T.S."/>
            <person name="Juul-Madsen H.R."/>
        </authorList>
    </citation>
    <scope>NUCLEOTIDE SEQUENCE [LARGE SCALE GENOMIC DNA]</scope>
    <source>
        <strain evidence="10 11">DSM 43818</strain>
    </source>
</reference>
<evidence type="ECO:0000259" key="7">
    <source>
        <dbReference type="Pfam" id="PF04539"/>
    </source>
</evidence>
<dbReference type="RefSeq" id="WP_091082493.1">
    <property type="nucleotide sequence ID" value="NZ_FMHT01000003.1"/>
</dbReference>
<dbReference type="InterPro" id="IPR007627">
    <property type="entry name" value="RNA_pol_sigma70_r2"/>
</dbReference>
<dbReference type="GO" id="GO:0003677">
    <property type="term" value="F:DNA binding"/>
    <property type="evidence" value="ECO:0007669"/>
    <property type="project" value="UniProtKB-KW"/>
</dbReference>
<feature type="domain" description="RNA polymerase sigma-70 region 3" evidence="7">
    <location>
        <begin position="130"/>
        <end position="188"/>
    </location>
</feature>
<dbReference type="Proteomes" id="UP000199699">
    <property type="component" value="Unassembled WGS sequence"/>
</dbReference>
<dbReference type="SUPFAM" id="SSF88659">
    <property type="entry name" value="Sigma3 and sigma4 domains of RNA polymerase sigma factors"/>
    <property type="match status" value="2"/>
</dbReference>
<evidence type="ECO:0000256" key="2">
    <source>
        <dbReference type="ARBA" id="ARBA00023082"/>
    </source>
</evidence>
<dbReference type="InterPro" id="IPR014322">
    <property type="entry name" value="RNA_pol_sigma-B/F/G"/>
</dbReference>
<feature type="region of interest" description="Disordered" evidence="5">
    <location>
        <begin position="455"/>
        <end position="498"/>
    </location>
</feature>
<evidence type="ECO:0000259" key="8">
    <source>
        <dbReference type="Pfam" id="PF04542"/>
    </source>
</evidence>
<keyword evidence="3" id="KW-0238">DNA-binding</keyword>
<dbReference type="EMBL" id="FMHT01000003">
    <property type="protein sequence ID" value="SCL25607.1"/>
    <property type="molecule type" value="Genomic_DNA"/>
</dbReference>
<dbReference type="Pfam" id="PF04545">
    <property type="entry name" value="Sigma70_r4"/>
    <property type="match status" value="1"/>
</dbReference>
<dbReference type="Gene3D" id="1.10.10.10">
    <property type="entry name" value="Winged helix-like DNA-binding domain superfamily/Winged helix DNA-binding domain"/>
    <property type="match status" value="2"/>
</dbReference>
<dbReference type="InterPro" id="IPR036513">
    <property type="entry name" value="STAS_dom_sf"/>
</dbReference>
<evidence type="ECO:0000313" key="10">
    <source>
        <dbReference type="EMBL" id="SCL25607.1"/>
    </source>
</evidence>